<dbReference type="Gene3D" id="1.25.40.10">
    <property type="entry name" value="Tetratricopeptide repeat domain"/>
    <property type="match status" value="1"/>
</dbReference>
<dbReference type="InterPro" id="IPR011990">
    <property type="entry name" value="TPR-like_helical_dom_sf"/>
</dbReference>
<evidence type="ECO:0000313" key="2">
    <source>
        <dbReference type="Proteomes" id="UP000320839"/>
    </source>
</evidence>
<dbReference type="AlphaFoldDB" id="A0A518FR57"/>
<reference evidence="1 2" key="1">
    <citation type="submission" date="2019-02" db="EMBL/GenBank/DDBJ databases">
        <title>Deep-cultivation of Planctomycetes and their phenomic and genomic characterization uncovers novel biology.</title>
        <authorList>
            <person name="Wiegand S."/>
            <person name="Jogler M."/>
            <person name="Boedeker C."/>
            <person name="Pinto D."/>
            <person name="Vollmers J."/>
            <person name="Rivas-Marin E."/>
            <person name="Kohn T."/>
            <person name="Peeters S.H."/>
            <person name="Heuer A."/>
            <person name="Rast P."/>
            <person name="Oberbeckmann S."/>
            <person name="Bunk B."/>
            <person name="Jeske O."/>
            <person name="Meyerdierks A."/>
            <person name="Storesund J.E."/>
            <person name="Kallscheuer N."/>
            <person name="Luecker S."/>
            <person name="Lage O.M."/>
            <person name="Pohl T."/>
            <person name="Merkel B.J."/>
            <person name="Hornburger P."/>
            <person name="Mueller R.-W."/>
            <person name="Bruemmer F."/>
            <person name="Labrenz M."/>
            <person name="Spormann A.M."/>
            <person name="Op den Camp H."/>
            <person name="Overmann J."/>
            <person name="Amann R."/>
            <person name="Jetten M.S.M."/>
            <person name="Mascher T."/>
            <person name="Medema M.H."/>
            <person name="Devos D.P."/>
            <person name="Kaster A.-K."/>
            <person name="Ovreas L."/>
            <person name="Rohde M."/>
            <person name="Galperin M.Y."/>
            <person name="Jogler C."/>
        </authorList>
    </citation>
    <scope>NUCLEOTIDE SEQUENCE [LARGE SCALE GENOMIC DNA]</scope>
    <source>
        <strain evidence="1 2">Pan153</strain>
    </source>
</reference>
<sequence>MSNSSELERLQFLASSRKMEGDFAGALKARQSLEGFYDENFVDTIQQVQNLNQIANLSILLGDLMEAQRSSRKSVALSVSLPEETKATCLMLLSCVLAESEEFKEATVYAERAIEIFESIFGAENDFVAYRKHDLNRMRQESLGGYLD</sequence>
<dbReference type="EMBL" id="CP036317">
    <property type="protein sequence ID" value="QDV18839.1"/>
    <property type="molecule type" value="Genomic_DNA"/>
</dbReference>
<gene>
    <name evidence="1" type="ORF">Pan153_35000</name>
</gene>
<name>A0A518FR57_9PLAN</name>
<proteinExistence type="predicted"/>
<accession>A0A518FR57</accession>
<evidence type="ECO:0008006" key="3">
    <source>
        <dbReference type="Google" id="ProtNLM"/>
    </source>
</evidence>
<protein>
    <recommendedName>
        <fullName evidence="3">Tetratricopeptide repeat protein</fullName>
    </recommendedName>
</protein>
<dbReference type="Proteomes" id="UP000320839">
    <property type="component" value="Chromosome"/>
</dbReference>
<dbReference type="RefSeq" id="WP_145456979.1">
    <property type="nucleotide sequence ID" value="NZ_CP036317.1"/>
</dbReference>
<dbReference type="SUPFAM" id="SSF48452">
    <property type="entry name" value="TPR-like"/>
    <property type="match status" value="1"/>
</dbReference>
<evidence type="ECO:0000313" key="1">
    <source>
        <dbReference type="EMBL" id="QDV18839.1"/>
    </source>
</evidence>
<organism evidence="1 2">
    <name type="scientific">Gimesia panareensis</name>
    <dbReference type="NCBI Taxonomy" id="2527978"/>
    <lineage>
        <taxon>Bacteria</taxon>
        <taxon>Pseudomonadati</taxon>
        <taxon>Planctomycetota</taxon>
        <taxon>Planctomycetia</taxon>
        <taxon>Planctomycetales</taxon>
        <taxon>Planctomycetaceae</taxon>
        <taxon>Gimesia</taxon>
    </lineage>
</organism>